<evidence type="ECO:0000259" key="2">
    <source>
        <dbReference type="Pfam" id="PF03918"/>
    </source>
</evidence>
<keyword evidence="1" id="KW-0479">Metal-binding</keyword>
<dbReference type="Pfam" id="PF03918">
    <property type="entry name" value="CcmH"/>
    <property type="match status" value="1"/>
</dbReference>
<accession>A0A417YUF6</accession>
<dbReference type="InterPro" id="IPR005616">
    <property type="entry name" value="CcmH/CycL/Ccl2/NrfF_N"/>
</dbReference>
<keyword evidence="1" id="KW-0812">Transmembrane</keyword>
<evidence type="ECO:0000313" key="3">
    <source>
        <dbReference type="EMBL" id="RHW40813.1"/>
    </source>
</evidence>
<evidence type="ECO:0000313" key="4">
    <source>
        <dbReference type="Proteomes" id="UP000284416"/>
    </source>
</evidence>
<feature type="domain" description="CcmH/CycL/Ccl2/NrfF N-terminal" evidence="2">
    <location>
        <begin position="58"/>
        <end position="128"/>
    </location>
</feature>
<feature type="chain" id="PRO_5018812474" description="Cytochrome c-type biogenesis protein" evidence="1">
    <location>
        <begin position="23"/>
        <end position="158"/>
    </location>
</feature>
<keyword evidence="4" id="KW-1185">Reference proteome</keyword>
<dbReference type="AlphaFoldDB" id="A0A417YUF6"/>
<evidence type="ECO:0000256" key="1">
    <source>
        <dbReference type="RuleBase" id="RU364112"/>
    </source>
</evidence>
<dbReference type="EMBL" id="QWEG01000006">
    <property type="protein sequence ID" value="RHW40813.1"/>
    <property type="molecule type" value="Genomic_DNA"/>
</dbReference>
<keyword evidence="1" id="KW-0408">Iron</keyword>
<gene>
    <name evidence="3" type="ORF">D1B31_11535</name>
</gene>
<dbReference type="GO" id="GO:0046872">
    <property type="term" value="F:metal ion binding"/>
    <property type="evidence" value="ECO:0007669"/>
    <property type="project" value="UniProtKB-KW"/>
</dbReference>
<dbReference type="RefSeq" id="WP_118920929.1">
    <property type="nucleotide sequence ID" value="NZ_QWEG01000006.1"/>
</dbReference>
<comment type="function">
    <text evidence="1">Possible subunit of a heme lyase.</text>
</comment>
<keyword evidence="1" id="KW-0472">Membrane</keyword>
<comment type="caution">
    <text evidence="3">The sequence shown here is derived from an EMBL/GenBank/DDBJ whole genome shotgun (WGS) entry which is preliminary data.</text>
</comment>
<reference evidence="3 4" key="1">
    <citation type="journal article" date="2017" name="Int. J. Syst. Evol. Microbiol.">
        <title>Bacillus notoginsengisoli sp. nov., a novel bacterium isolated from the rhizosphere of Panax notoginseng.</title>
        <authorList>
            <person name="Zhang M.Y."/>
            <person name="Cheng J."/>
            <person name="Cai Y."/>
            <person name="Zhang T.Y."/>
            <person name="Wu Y.Y."/>
            <person name="Manikprabhu D."/>
            <person name="Li W.J."/>
            <person name="Zhang Y.X."/>
        </authorList>
    </citation>
    <scope>NUCLEOTIDE SEQUENCE [LARGE SCALE GENOMIC DNA]</scope>
    <source>
        <strain evidence="3 4">JCM 30743</strain>
    </source>
</reference>
<name>A0A417YUF6_9BACI</name>
<feature type="transmembrane region" description="Helical" evidence="1">
    <location>
        <begin position="97"/>
        <end position="118"/>
    </location>
</feature>
<keyword evidence="1" id="KW-0732">Signal</keyword>
<proteinExistence type="inferred from homology"/>
<sequence length="158" mass="17354">MIRKVIVLLAFFLASIPVAAFASYTVNSPEFKEVTGQLYMDGHSEHELSTCKVRKIYNSEVLEMLNEGMQPDEIISHYTDVLGPAALKAPDNGINGLFAWLMPVAGTAAGGVIAVVAIRRMTAAKKQRVNVHDSVGTLPDGDFASFEEAFENERKKYF</sequence>
<comment type="similarity">
    <text evidence="1">Belongs to the CcmH/CycL/Ccl2/NrfF family.</text>
</comment>
<dbReference type="OrthoDB" id="2878412at2"/>
<keyword evidence="1" id="KW-1133">Transmembrane helix</keyword>
<keyword evidence="1" id="KW-0349">Heme</keyword>
<organism evidence="3 4">
    <name type="scientific">Neobacillus notoginsengisoli</name>
    <dbReference type="NCBI Taxonomy" id="1578198"/>
    <lineage>
        <taxon>Bacteria</taxon>
        <taxon>Bacillati</taxon>
        <taxon>Bacillota</taxon>
        <taxon>Bacilli</taxon>
        <taxon>Bacillales</taxon>
        <taxon>Bacillaceae</taxon>
        <taxon>Neobacillus</taxon>
    </lineage>
</organism>
<protein>
    <recommendedName>
        <fullName evidence="1">Cytochrome c-type biogenesis protein</fullName>
    </recommendedName>
</protein>
<dbReference type="Proteomes" id="UP000284416">
    <property type="component" value="Unassembled WGS sequence"/>
</dbReference>
<feature type="signal peptide" evidence="1">
    <location>
        <begin position="1"/>
        <end position="22"/>
    </location>
</feature>